<evidence type="ECO:0000256" key="1">
    <source>
        <dbReference type="SAM" id="MobiDB-lite"/>
    </source>
</evidence>
<protein>
    <submittedName>
        <fullName evidence="2">CAZy families GH15 protein</fullName>
    </submittedName>
</protein>
<feature type="compositionally biased region" description="Basic and acidic residues" evidence="1">
    <location>
        <begin position="100"/>
        <end position="111"/>
    </location>
</feature>
<feature type="region of interest" description="Disordered" evidence="1">
    <location>
        <begin position="92"/>
        <end position="111"/>
    </location>
</feature>
<dbReference type="InterPro" id="IPR023214">
    <property type="entry name" value="HAD_sf"/>
</dbReference>
<dbReference type="InterPro" id="IPR036412">
    <property type="entry name" value="HAD-like_sf"/>
</dbReference>
<organism evidence="2">
    <name type="scientific">uncultured Actinosynnema sp</name>
    <dbReference type="NCBI Taxonomy" id="905025"/>
    <lineage>
        <taxon>Bacteria</taxon>
        <taxon>Bacillati</taxon>
        <taxon>Actinomycetota</taxon>
        <taxon>Actinomycetes</taxon>
        <taxon>Pseudonocardiales</taxon>
        <taxon>Pseudonocardiaceae</taxon>
        <taxon>Actinosynnema</taxon>
        <taxon>environmental samples</taxon>
    </lineage>
</organism>
<dbReference type="SUPFAM" id="SSF56784">
    <property type="entry name" value="HAD-like"/>
    <property type="match status" value="1"/>
</dbReference>
<accession>A0A060CCS4</accession>
<proteinExistence type="predicted"/>
<dbReference type="EMBL" id="KF123240">
    <property type="protein sequence ID" value="AIA90541.1"/>
    <property type="molecule type" value="Genomic_DNA"/>
</dbReference>
<sequence>MSAELDTAVRRIVEVPRLLVALDFDGTVAPFTDNPADSRSLADAHLAVIRLWQLRQTTVAYVSGRALDSLRAVADAPRGAAAGRFARCADAARRGRRRPSAAEHADRARRL</sequence>
<name>A0A060CCS4_9PSEU</name>
<dbReference type="Gene3D" id="3.40.50.1000">
    <property type="entry name" value="HAD superfamily/HAD-like"/>
    <property type="match status" value="1"/>
</dbReference>
<dbReference type="AlphaFoldDB" id="A0A060CCS4"/>
<evidence type="ECO:0000313" key="2">
    <source>
        <dbReference type="EMBL" id="AIA90541.1"/>
    </source>
</evidence>
<reference evidence="2" key="1">
    <citation type="journal article" date="2013" name="Environ. Microbiol.">
        <title>Seasonally variable intestinal metagenomes of the red palm weevil (Rhynchophorus ferrugineus).</title>
        <authorList>
            <person name="Jia S."/>
            <person name="Zhang X."/>
            <person name="Zhang G."/>
            <person name="Yin A."/>
            <person name="Zhang S."/>
            <person name="Li F."/>
            <person name="Wang L."/>
            <person name="Zhao D."/>
            <person name="Yun Q."/>
            <person name="Tala"/>
            <person name="Wang J."/>
            <person name="Sun G."/>
            <person name="Baabdullah M."/>
            <person name="Yu X."/>
            <person name="Hu S."/>
            <person name="Al-Mssallem I.S."/>
            <person name="Yu J."/>
        </authorList>
    </citation>
    <scope>NUCLEOTIDE SEQUENCE</scope>
</reference>